<evidence type="ECO:0000256" key="1">
    <source>
        <dbReference type="SAM" id="MobiDB-lite"/>
    </source>
</evidence>
<feature type="region of interest" description="Disordered" evidence="1">
    <location>
        <begin position="103"/>
        <end position="123"/>
    </location>
</feature>
<dbReference type="InterPro" id="IPR035943">
    <property type="entry name" value="XisI-like_sf"/>
</dbReference>
<gene>
    <name evidence="2" type="ORF">DXZ20_30645</name>
</gene>
<dbReference type="RefSeq" id="WP_163702690.1">
    <property type="nucleotide sequence ID" value="NZ_QXHD01000004.1"/>
</dbReference>
<reference evidence="2 3" key="1">
    <citation type="journal article" date="2020" name="Microb. Ecol.">
        <title>Ecogenomics of the Marine Benthic Filamentous Cyanobacterium Adonisia.</title>
        <authorList>
            <person name="Walter J.M."/>
            <person name="Coutinho F.H."/>
            <person name="Leomil L."/>
            <person name="Hargreaves P.I."/>
            <person name="Campeao M.E."/>
            <person name="Vieira V.V."/>
            <person name="Silva B.S."/>
            <person name="Fistarol G.O."/>
            <person name="Salomon P.S."/>
            <person name="Sawabe T."/>
            <person name="Mino S."/>
            <person name="Hosokawa M."/>
            <person name="Miyashita H."/>
            <person name="Maruyama F."/>
            <person name="van Verk M.C."/>
            <person name="Dutilh B.E."/>
            <person name="Thompson C.C."/>
            <person name="Thompson F.L."/>
        </authorList>
    </citation>
    <scope>NUCLEOTIDE SEQUENCE [LARGE SCALE GENOMIC DNA]</scope>
    <source>
        <strain evidence="2 3">CCMR0081</strain>
    </source>
</reference>
<keyword evidence="3" id="KW-1185">Reference proteome</keyword>
<dbReference type="CDD" id="cd16382">
    <property type="entry name" value="XisI-like"/>
    <property type="match status" value="1"/>
</dbReference>
<dbReference type="SUPFAM" id="SSF143847">
    <property type="entry name" value="XisI-like"/>
    <property type="match status" value="1"/>
</dbReference>
<feature type="compositionally biased region" description="Polar residues" evidence="1">
    <location>
        <begin position="113"/>
        <end position="123"/>
    </location>
</feature>
<dbReference type="InterPro" id="IPR014968">
    <property type="entry name" value="XisI"/>
</dbReference>
<name>A0A6M0RUI5_9CYAN</name>
<dbReference type="Pfam" id="PF08869">
    <property type="entry name" value="XisI"/>
    <property type="match status" value="1"/>
</dbReference>
<accession>A0A6M0RUI5</accession>
<dbReference type="EMBL" id="QXHD01000004">
    <property type="protein sequence ID" value="NEZ59927.1"/>
    <property type="molecule type" value="Genomic_DNA"/>
</dbReference>
<comment type="caution">
    <text evidence="2">The sequence shown here is derived from an EMBL/GenBank/DDBJ whole genome shotgun (WGS) entry which is preliminary data.</text>
</comment>
<proteinExistence type="predicted"/>
<dbReference type="AlphaFoldDB" id="A0A6M0RUI5"/>
<dbReference type="Proteomes" id="UP000481033">
    <property type="component" value="Unassembled WGS sequence"/>
</dbReference>
<evidence type="ECO:0000313" key="2">
    <source>
        <dbReference type="EMBL" id="NEZ59927.1"/>
    </source>
</evidence>
<organism evidence="2 3">
    <name type="scientific">Adonisia turfae CCMR0081</name>
    <dbReference type="NCBI Taxonomy" id="2292702"/>
    <lineage>
        <taxon>Bacteria</taxon>
        <taxon>Bacillati</taxon>
        <taxon>Cyanobacteriota</taxon>
        <taxon>Adonisia</taxon>
        <taxon>Adonisia turfae</taxon>
    </lineage>
</organism>
<evidence type="ECO:0000313" key="3">
    <source>
        <dbReference type="Proteomes" id="UP000481033"/>
    </source>
</evidence>
<dbReference type="Gene3D" id="3.30.310.110">
    <property type="entry name" value="XisI-like"/>
    <property type="match status" value="1"/>
</dbReference>
<sequence>MDSLERYKQIVMDLLNDYANIPIANEIDIHNEVLFDNTHNRYILLSLGWSKGQRIHHIVMHIDIIDGQVWIQANNTDRLIAEELVEIGIPAKDIVLGLQSPEVRPHTGYGDSHASQQHTPLSA</sequence>
<protein>
    <submittedName>
        <fullName evidence="2">XisI protein</fullName>
    </submittedName>
</protein>